<name>A0A699L2R4_TANCI</name>
<evidence type="ECO:0000313" key="2">
    <source>
        <dbReference type="EMBL" id="GFB14329.1"/>
    </source>
</evidence>
<accession>A0A699L2R4</accession>
<evidence type="ECO:0000256" key="1">
    <source>
        <dbReference type="SAM" id="MobiDB-lite"/>
    </source>
</evidence>
<organism evidence="2">
    <name type="scientific">Tanacetum cinerariifolium</name>
    <name type="common">Dalmatian daisy</name>
    <name type="synonym">Chrysanthemum cinerariifolium</name>
    <dbReference type="NCBI Taxonomy" id="118510"/>
    <lineage>
        <taxon>Eukaryota</taxon>
        <taxon>Viridiplantae</taxon>
        <taxon>Streptophyta</taxon>
        <taxon>Embryophyta</taxon>
        <taxon>Tracheophyta</taxon>
        <taxon>Spermatophyta</taxon>
        <taxon>Magnoliopsida</taxon>
        <taxon>eudicotyledons</taxon>
        <taxon>Gunneridae</taxon>
        <taxon>Pentapetalae</taxon>
        <taxon>asterids</taxon>
        <taxon>campanulids</taxon>
        <taxon>Asterales</taxon>
        <taxon>Asteraceae</taxon>
        <taxon>Asteroideae</taxon>
        <taxon>Anthemideae</taxon>
        <taxon>Anthemidinae</taxon>
        <taxon>Tanacetum</taxon>
    </lineage>
</organism>
<comment type="caution">
    <text evidence="2">The sequence shown here is derived from an EMBL/GenBank/DDBJ whole genome shotgun (WGS) entry which is preliminary data.</text>
</comment>
<dbReference type="AlphaFoldDB" id="A0A699L2R4"/>
<feature type="region of interest" description="Disordered" evidence="1">
    <location>
        <begin position="135"/>
        <end position="166"/>
    </location>
</feature>
<reference evidence="2" key="1">
    <citation type="journal article" date="2019" name="Sci. Rep.">
        <title>Draft genome of Tanacetum cinerariifolium, the natural source of mosquito coil.</title>
        <authorList>
            <person name="Yamashiro T."/>
            <person name="Shiraishi A."/>
            <person name="Satake H."/>
            <person name="Nakayama K."/>
        </authorList>
    </citation>
    <scope>NUCLEOTIDE SEQUENCE</scope>
</reference>
<dbReference type="EMBL" id="BKCJ010561518">
    <property type="protein sequence ID" value="GFB14329.1"/>
    <property type="molecule type" value="Genomic_DNA"/>
</dbReference>
<protein>
    <submittedName>
        <fullName evidence="2">Ribonuclease H-like domain-containing protein</fullName>
    </submittedName>
</protein>
<sequence length="184" mass="20739">MVLVTKPHNKIPYELLLGRSPSIGFMRPFGYPVTIFNTLDPLGKFDGTADEGFLVAYSVNSKAFRVFNRIGPKWLCDIDTLTKSMNFQLVVAENQPIDNAVLPLWSTGSQDSHKIDDAVTDAAFDVKEHENDVYVSPSRSDKIDSKKHDEKAKRDDKGKTLIDTPICSKSTRNCSFRRSHCRSR</sequence>
<gene>
    <name evidence="2" type="ORF">Tci_686300</name>
</gene>
<feature type="compositionally biased region" description="Basic and acidic residues" evidence="1">
    <location>
        <begin position="139"/>
        <end position="160"/>
    </location>
</feature>
<proteinExistence type="predicted"/>